<dbReference type="Proteomes" id="UP000504631">
    <property type="component" value="Unplaced"/>
</dbReference>
<organism evidence="8 9">
    <name type="scientific">Bombus vosnesenskii</name>
    <dbReference type="NCBI Taxonomy" id="207650"/>
    <lineage>
        <taxon>Eukaryota</taxon>
        <taxon>Metazoa</taxon>
        <taxon>Ecdysozoa</taxon>
        <taxon>Arthropoda</taxon>
        <taxon>Hexapoda</taxon>
        <taxon>Insecta</taxon>
        <taxon>Pterygota</taxon>
        <taxon>Neoptera</taxon>
        <taxon>Endopterygota</taxon>
        <taxon>Hymenoptera</taxon>
        <taxon>Apocrita</taxon>
        <taxon>Aculeata</taxon>
        <taxon>Apoidea</taxon>
        <taxon>Anthophila</taxon>
        <taxon>Apidae</taxon>
        <taxon>Bombus</taxon>
        <taxon>Pyrobombus</taxon>
    </lineage>
</organism>
<dbReference type="GO" id="GO:0052689">
    <property type="term" value="F:carboxylic ester hydrolase activity"/>
    <property type="evidence" value="ECO:0007669"/>
    <property type="project" value="UniProtKB-KW"/>
</dbReference>
<evidence type="ECO:0000259" key="7">
    <source>
        <dbReference type="Pfam" id="PF00135"/>
    </source>
</evidence>
<reference evidence="9" key="1">
    <citation type="submission" date="2025-08" db="UniProtKB">
        <authorList>
            <consortium name="RefSeq"/>
        </authorList>
    </citation>
    <scope>IDENTIFICATION</scope>
    <source>
        <tissue evidence="9">Muscle</tissue>
    </source>
</reference>
<accession>A0A6J3JXY5</accession>
<keyword evidence="4" id="KW-1015">Disulfide bond</keyword>
<comment type="similarity">
    <text evidence="1 6">Belongs to the type-B carboxylesterase/lipase family.</text>
</comment>
<evidence type="ECO:0000256" key="1">
    <source>
        <dbReference type="ARBA" id="ARBA00005964"/>
    </source>
</evidence>
<dbReference type="Pfam" id="PF00135">
    <property type="entry name" value="COesterase"/>
    <property type="match status" value="1"/>
</dbReference>
<evidence type="ECO:0000313" key="8">
    <source>
        <dbReference type="Proteomes" id="UP000504631"/>
    </source>
</evidence>
<dbReference type="InterPro" id="IPR002018">
    <property type="entry name" value="CarbesteraseB"/>
</dbReference>
<dbReference type="AlphaFoldDB" id="A0A6J3JXY5"/>
<keyword evidence="2" id="KW-0719">Serine esterase</keyword>
<dbReference type="PROSITE" id="PS00122">
    <property type="entry name" value="CARBOXYLESTERASE_B_1"/>
    <property type="match status" value="1"/>
</dbReference>
<proteinExistence type="inferred from homology"/>
<name>A0A6J3JXY5_9HYME</name>
<evidence type="ECO:0000313" key="9">
    <source>
        <dbReference type="RefSeq" id="XP_033345707.1"/>
    </source>
</evidence>
<sequence>MLTVCYQFSSNRRSSKVDSFCVMAHDNTVVRVKQGQLRGVIEESYYGDRYLSFRGIPYAKPPVGPLRFKDPEPLEPWTGVRDALEFGNCCSQKDMLSHDIVGNDDCLYLNVYKPMKPTSTKMSVMVWIHGGAFMMGSGSDEYYEPVYFMRKDVILVTINYRLGVLGFLNLEHEVAPGNQGLKDQVMALKWVQENICNFGGDPNNVTIFGESAGASSVHYLTLSPLAHGLFHKAIIQSGVAFNPWAIISEKPSKYGFQLAAKLGETSTDPETVVEFLRTIDAKKLVDLETKLLTPKERYATFGMFAPGVDDKSANPFMPQHPAVMAKAGIQVPLLIGFNSNEGSMFLSIFRGTNSAESIREVNENFELVIPEETKIYLNREGISSKEVKRLYLGEDTISEKTADKYSNYLSDVMFLQGIHEVVNIQMERNNHPTYFYKFTYDPEHSLMKATFNITLPGATHAEELQYLFYANLRKTMGIEPFEVGSEMYRMMECFTQMWTDFAKTGNPTPKTTELIPTIWQPVTQGDRYIYMNINKTLKMESCSKEGQRFDWKKIKNKL</sequence>
<protein>
    <recommendedName>
        <fullName evidence="6">Carboxylic ester hydrolase</fullName>
        <ecNumber evidence="6">3.1.1.-</ecNumber>
    </recommendedName>
</protein>
<dbReference type="InterPro" id="IPR029058">
    <property type="entry name" value="AB_hydrolase_fold"/>
</dbReference>
<keyword evidence="3 6" id="KW-0378">Hydrolase</keyword>
<dbReference type="InterPro" id="IPR019819">
    <property type="entry name" value="Carboxylesterase_B_CS"/>
</dbReference>
<dbReference type="SUPFAM" id="SSF53474">
    <property type="entry name" value="alpha/beta-Hydrolases"/>
    <property type="match status" value="1"/>
</dbReference>
<keyword evidence="5" id="KW-0325">Glycoprotein</keyword>
<dbReference type="RefSeq" id="XP_033345707.1">
    <property type="nucleotide sequence ID" value="XM_033489816.1"/>
</dbReference>
<evidence type="ECO:0000256" key="4">
    <source>
        <dbReference type="ARBA" id="ARBA00023157"/>
    </source>
</evidence>
<keyword evidence="8" id="KW-1185">Reference proteome</keyword>
<dbReference type="PANTHER" id="PTHR11559">
    <property type="entry name" value="CARBOXYLESTERASE"/>
    <property type="match status" value="1"/>
</dbReference>
<feature type="domain" description="Carboxylesterase type B" evidence="7">
    <location>
        <begin position="27"/>
        <end position="541"/>
    </location>
</feature>
<dbReference type="CDD" id="cd00312">
    <property type="entry name" value="Esterase_lipase"/>
    <property type="match status" value="1"/>
</dbReference>
<gene>
    <name evidence="9" type="primary">LOC117231399</name>
</gene>
<dbReference type="PROSITE" id="PS00941">
    <property type="entry name" value="CARBOXYLESTERASE_B_2"/>
    <property type="match status" value="1"/>
</dbReference>
<evidence type="ECO:0000256" key="2">
    <source>
        <dbReference type="ARBA" id="ARBA00022487"/>
    </source>
</evidence>
<dbReference type="Gene3D" id="3.40.50.1820">
    <property type="entry name" value="alpha/beta hydrolase"/>
    <property type="match status" value="1"/>
</dbReference>
<dbReference type="EC" id="3.1.1.-" evidence="6"/>
<dbReference type="InterPro" id="IPR050309">
    <property type="entry name" value="Type-B_Carboxylest/Lipase"/>
</dbReference>
<dbReference type="InterPro" id="IPR019826">
    <property type="entry name" value="Carboxylesterase_B_AS"/>
</dbReference>
<dbReference type="GeneID" id="117231399"/>
<evidence type="ECO:0000256" key="6">
    <source>
        <dbReference type="RuleBase" id="RU361235"/>
    </source>
</evidence>
<dbReference type="KEGG" id="bvk:117231399"/>
<evidence type="ECO:0000256" key="5">
    <source>
        <dbReference type="ARBA" id="ARBA00023180"/>
    </source>
</evidence>
<evidence type="ECO:0000256" key="3">
    <source>
        <dbReference type="ARBA" id="ARBA00022801"/>
    </source>
</evidence>